<feature type="binding site" evidence="6">
    <location>
        <begin position="132"/>
        <end position="133"/>
    </location>
    <ligand>
        <name>ATP</name>
        <dbReference type="ChEBI" id="CHEBI:30616"/>
    </ligand>
</feature>
<keyword evidence="3 6" id="KW-0547">Nucleotide-binding</keyword>
<proteinExistence type="inferred from homology"/>
<feature type="binding site" evidence="6">
    <location>
        <position position="92"/>
    </location>
    <ligand>
        <name>AMP</name>
        <dbReference type="ChEBI" id="CHEBI:456215"/>
    </ligand>
</feature>
<dbReference type="EMBL" id="AAUX01000001">
    <property type="protein sequence ID" value="EAV47603.1"/>
    <property type="molecule type" value="Genomic_DNA"/>
</dbReference>
<evidence type="ECO:0000259" key="10">
    <source>
        <dbReference type="Pfam" id="PF05191"/>
    </source>
</evidence>
<feature type="binding site" evidence="6">
    <location>
        <begin position="10"/>
        <end position="15"/>
    </location>
    <ligand>
        <name>ATP</name>
        <dbReference type="ChEBI" id="CHEBI:30616"/>
    </ligand>
</feature>
<dbReference type="PRINTS" id="PR00094">
    <property type="entry name" value="ADENYLTKNASE"/>
</dbReference>
<dbReference type="InterPro" id="IPR027417">
    <property type="entry name" value="P-loop_NTPase"/>
</dbReference>
<dbReference type="HAMAP" id="MF_00235">
    <property type="entry name" value="Adenylate_kinase_Adk"/>
    <property type="match status" value="1"/>
</dbReference>
<evidence type="ECO:0000256" key="8">
    <source>
        <dbReference type="RuleBase" id="RU003331"/>
    </source>
</evidence>
<dbReference type="NCBIfam" id="NF001380">
    <property type="entry name" value="PRK00279.1-2"/>
    <property type="match status" value="1"/>
</dbReference>
<evidence type="ECO:0000256" key="6">
    <source>
        <dbReference type="HAMAP-Rule" id="MF_00235"/>
    </source>
</evidence>
<comment type="caution">
    <text evidence="6">Lacks conserved residue(s) required for the propagation of feature annotation.</text>
</comment>
<sequence length="214" mass="23616">MNIILLGAPGAGKGTQANFLKSKFNIPQISTGDMLRSAVQANNDLGIKAKQYMDSGELVPDSLIIDLVKLRVTQADCMHGFLLDGFPRTIPQAEAMSDSGINVDFVIEIDVPDNVIIERLSGRRIHPASGRVYHIKYDPPKRDGVDNETGDPLVIRDDDVEETIIKRLKNYHDQTEPLVNFYANYSKDPKPKSLKVNGTASPESINETLKDLLG</sequence>
<dbReference type="GO" id="GO:0044209">
    <property type="term" value="P:AMP salvage"/>
    <property type="evidence" value="ECO:0007669"/>
    <property type="project" value="UniProtKB-UniRule"/>
</dbReference>
<comment type="subcellular location">
    <subcellularLocation>
        <location evidence="6 8">Cytoplasm</location>
    </subcellularLocation>
</comment>
<dbReference type="Proteomes" id="UP000054262">
    <property type="component" value="Unassembled WGS sequence"/>
</dbReference>
<keyword evidence="6" id="KW-0963">Cytoplasm</keyword>
<dbReference type="SUPFAM" id="SSF52540">
    <property type="entry name" value="P-loop containing nucleoside triphosphate hydrolases"/>
    <property type="match status" value="1"/>
</dbReference>
<dbReference type="Pfam" id="PF05191">
    <property type="entry name" value="ADK_lid"/>
    <property type="match status" value="1"/>
</dbReference>
<dbReference type="InterPro" id="IPR007862">
    <property type="entry name" value="Adenylate_kinase_lid-dom"/>
</dbReference>
<dbReference type="GO" id="GO:0004017">
    <property type="term" value="F:AMP kinase activity"/>
    <property type="evidence" value="ECO:0007669"/>
    <property type="project" value="UniProtKB-UniRule"/>
</dbReference>
<feature type="binding site" evidence="6">
    <location>
        <position position="167"/>
    </location>
    <ligand>
        <name>AMP</name>
        <dbReference type="ChEBI" id="CHEBI:456215"/>
    </ligand>
</feature>
<comment type="domain">
    <text evidence="6">Consists of three domains, a large central CORE domain and two small peripheral domains, NMPbind and LID, which undergo movements during catalysis. The LID domain closes over the site of phosphoryl transfer upon ATP binding. Assembling and dissambling the active center during each catalytic cycle provides an effective means to prevent ATP hydrolysis.</text>
</comment>
<keyword evidence="2 6" id="KW-0545">Nucleotide biosynthesis</keyword>
<evidence type="ECO:0000256" key="2">
    <source>
        <dbReference type="ARBA" id="ARBA00022727"/>
    </source>
</evidence>
<comment type="similarity">
    <text evidence="6 7">Belongs to the adenylate kinase family.</text>
</comment>
<dbReference type="Gene3D" id="3.40.50.300">
    <property type="entry name" value="P-loop containing nucleotide triphosphate hydrolases"/>
    <property type="match status" value="1"/>
</dbReference>
<dbReference type="NCBIfam" id="NF001381">
    <property type="entry name" value="PRK00279.1-3"/>
    <property type="match status" value="1"/>
</dbReference>
<feature type="domain" description="Adenylate kinase active site lid" evidence="10">
    <location>
        <begin position="123"/>
        <end position="158"/>
    </location>
</feature>
<feature type="binding site" evidence="6">
    <location>
        <begin position="57"/>
        <end position="59"/>
    </location>
    <ligand>
        <name>AMP</name>
        <dbReference type="ChEBI" id="CHEBI:456215"/>
    </ligand>
</feature>
<feature type="region of interest" description="LID" evidence="6">
    <location>
        <begin position="122"/>
        <end position="159"/>
    </location>
</feature>
<protein>
    <recommendedName>
        <fullName evidence="6 8">Adenylate kinase</fullName>
        <shortName evidence="6">AK</shortName>
        <ecNumber evidence="6 8">2.7.4.3</ecNumber>
    </recommendedName>
    <alternativeName>
        <fullName evidence="6">ATP-AMP transphosphorylase</fullName>
    </alternativeName>
    <alternativeName>
        <fullName evidence="6">ATP:AMP phosphotransferase</fullName>
    </alternativeName>
    <alternativeName>
        <fullName evidence="6">Adenylate monophosphate kinase</fullName>
    </alternativeName>
</protein>
<evidence type="ECO:0000256" key="9">
    <source>
        <dbReference type="SAM" id="MobiDB-lite"/>
    </source>
</evidence>
<keyword evidence="5 6" id="KW-0067">ATP-binding</keyword>
<name>A0P7U3_9PROT</name>
<evidence type="ECO:0000256" key="7">
    <source>
        <dbReference type="RuleBase" id="RU003330"/>
    </source>
</evidence>
<evidence type="ECO:0000256" key="3">
    <source>
        <dbReference type="ARBA" id="ARBA00022741"/>
    </source>
</evidence>
<comment type="caution">
    <text evidence="11">The sequence shown here is derived from an EMBL/GenBank/DDBJ whole genome shotgun (WGS) entry which is preliminary data.</text>
</comment>
<comment type="function">
    <text evidence="6">Catalyzes the reversible transfer of the terminal phosphate group between ATP and AMP. Plays an important role in cellular energy homeostasis and in adenine nucleotide metabolism.</text>
</comment>
<dbReference type="OrthoDB" id="9805030at2"/>
<comment type="pathway">
    <text evidence="6">Purine metabolism; AMP biosynthesis via salvage pathway; AMP from ADP: step 1/1.</text>
</comment>
<dbReference type="FunFam" id="3.40.50.300:FF:000106">
    <property type="entry name" value="Adenylate kinase mitochondrial"/>
    <property type="match status" value="1"/>
</dbReference>
<evidence type="ECO:0000256" key="1">
    <source>
        <dbReference type="ARBA" id="ARBA00022679"/>
    </source>
</evidence>
<dbReference type="GO" id="GO:0005737">
    <property type="term" value="C:cytoplasm"/>
    <property type="evidence" value="ECO:0007669"/>
    <property type="project" value="UniProtKB-SubCell"/>
</dbReference>
<dbReference type="NCBIfam" id="NF001379">
    <property type="entry name" value="PRK00279.1-1"/>
    <property type="match status" value="1"/>
</dbReference>
<dbReference type="PROSITE" id="PS00113">
    <property type="entry name" value="ADENYLATE_KINASE"/>
    <property type="match status" value="1"/>
</dbReference>
<reference evidence="11 12" key="1">
    <citation type="submission" date="2006-11" db="EMBL/GenBank/DDBJ databases">
        <authorList>
            <person name="Giovannoni S."/>
            <person name="Vergin K."/>
            <person name="Ferriera S."/>
            <person name="Johnson J."/>
            <person name="Kravitz S."/>
            <person name="Beeson K."/>
            <person name="Sutton G."/>
            <person name="Rogers Y.-H."/>
            <person name="Friedman R."/>
            <person name="Frazier M."/>
            <person name="Venter J.C."/>
        </authorList>
    </citation>
    <scope>NUCLEOTIDE SEQUENCE [LARGE SCALE GENOMIC DNA]</scope>
    <source>
        <strain evidence="11 12">HTCC2181</strain>
    </source>
</reference>
<keyword evidence="4 6" id="KW-0418">Kinase</keyword>
<comment type="catalytic activity">
    <reaction evidence="6 8">
        <text>AMP + ATP = 2 ADP</text>
        <dbReference type="Rhea" id="RHEA:12973"/>
        <dbReference type="ChEBI" id="CHEBI:30616"/>
        <dbReference type="ChEBI" id="CHEBI:456215"/>
        <dbReference type="ChEBI" id="CHEBI:456216"/>
        <dbReference type="EC" id="2.7.4.3"/>
    </reaction>
</comment>
<feature type="binding site" evidence="6">
    <location>
        <position position="31"/>
    </location>
    <ligand>
        <name>AMP</name>
        <dbReference type="ChEBI" id="CHEBI:456215"/>
    </ligand>
</feature>
<accession>A0P7U3</accession>
<evidence type="ECO:0000313" key="11">
    <source>
        <dbReference type="EMBL" id="EAV47603.1"/>
    </source>
</evidence>
<organism evidence="11 12">
    <name type="scientific">Methylophilales bacterium HTCC2181</name>
    <dbReference type="NCBI Taxonomy" id="383631"/>
    <lineage>
        <taxon>Bacteria</taxon>
        <taxon>Pseudomonadati</taxon>
        <taxon>Pseudomonadota</taxon>
        <taxon>Betaproteobacteria</taxon>
        <taxon>Nitrosomonadales</taxon>
        <taxon>OM43 clade</taxon>
    </lineage>
</organism>
<comment type="subunit">
    <text evidence="6 8">Monomer.</text>
</comment>
<keyword evidence="12" id="KW-1185">Reference proteome</keyword>
<feature type="region of interest" description="Disordered" evidence="9">
    <location>
        <begin position="191"/>
        <end position="214"/>
    </location>
</feature>
<keyword evidence="1 6" id="KW-0808">Transferase</keyword>
<feature type="binding site" evidence="6">
    <location>
        <position position="123"/>
    </location>
    <ligand>
        <name>ATP</name>
        <dbReference type="ChEBI" id="CHEBI:30616"/>
    </ligand>
</feature>
<feature type="binding site" evidence="6">
    <location>
        <position position="36"/>
    </location>
    <ligand>
        <name>AMP</name>
        <dbReference type="ChEBI" id="CHEBI:456215"/>
    </ligand>
</feature>
<dbReference type="InterPro" id="IPR033690">
    <property type="entry name" value="Adenylat_kinase_CS"/>
</dbReference>
<dbReference type="GO" id="GO:0005524">
    <property type="term" value="F:ATP binding"/>
    <property type="evidence" value="ECO:0007669"/>
    <property type="project" value="UniProtKB-UniRule"/>
</dbReference>
<feature type="binding site" evidence="6">
    <location>
        <begin position="85"/>
        <end position="88"/>
    </location>
    <ligand>
        <name>AMP</name>
        <dbReference type="ChEBI" id="CHEBI:456215"/>
    </ligand>
</feature>
<gene>
    <name evidence="6" type="primary">adk</name>
    <name evidence="11" type="ORF">MB2181_05980</name>
</gene>
<dbReference type="InterPro" id="IPR006259">
    <property type="entry name" value="Adenyl_kin_sub"/>
</dbReference>
<dbReference type="UniPathway" id="UPA00588">
    <property type="reaction ID" value="UER00649"/>
</dbReference>
<feature type="binding site" evidence="6">
    <location>
        <position position="200"/>
    </location>
    <ligand>
        <name>ATP</name>
        <dbReference type="ChEBI" id="CHEBI:30616"/>
    </ligand>
</feature>
<dbReference type="Pfam" id="PF00406">
    <property type="entry name" value="ADK"/>
    <property type="match status" value="1"/>
</dbReference>
<dbReference type="CDD" id="cd01428">
    <property type="entry name" value="ADK"/>
    <property type="match status" value="1"/>
</dbReference>
<dbReference type="InterPro" id="IPR000850">
    <property type="entry name" value="Adenylat/UMP-CMP_kin"/>
</dbReference>
<evidence type="ECO:0000313" key="12">
    <source>
        <dbReference type="Proteomes" id="UP000054262"/>
    </source>
</evidence>
<feature type="binding site" evidence="6">
    <location>
        <position position="156"/>
    </location>
    <ligand>
        <name>AMP</name>
        <dbReference type="ChEBI" id="CHEBI:456215"/>
    </ligand>
</feature>
<evidence type="ECO:0000256" key="4">
    <source>
        <dbReference type="ARBA" id="ARBA00022777"/>
    </source>
</evidence>
<dbReference type="PANTHER" id="PTHR23359">
    <property type="entry name" value="NUCLEOTIDE KINASE"/>
    <property type="match status" value="1"/>
</dbReference>
<feature type="region of interest" description="NMP" evidence="6">
    <location>
        <begin position="30"/>
        <end position="59"/>
    </location>
</feature>
<dbReference type="AlphaFoldDB" id="A0P7U3"/>
<dbReference type="NCBIfam" id="TIGR01351">
    <property type="entry name" value="adk"/>
    <property type="match status" value="1"/>
</dbReference>
<evidence type="ECO:0000256" key="5">
    <source>
        <dbReference type="ARBA" id="ARBA00022840"/>
    </source>
</evidence>
<feature type="compositionally biased region" description="Polar residues" evidence="9">
    <location>
        <begin position="196"/>
        <end position="207"/>
    </location>
</feature>
<dbReference type="EC" id="2.7.4.3" evidence="6 8"/>